<dbReference type="Proteomes" id="UP001143910">
    <property type="component" value="Unassembled WGS sequence"/>
</dbReference>
<sequence length="252" mass="27209">MSPHPPRIRLGVIVPSSNTALEPLTQQMVAAIPRAIAHVTVHFARFRVTKIELSDESTAQFALEPMLEAARLLADAKVDMIGWSGTSASWLGLASDEALCRAIEDITAIPATSSVLAMYAILSKMPSPETGLLTPYLPEVNLAIANTLAATGLPIEEAKSRCAGLSTNFDFASLSEEQLDNMMQEIVENGAKTVLIVCTNVGAAHRAVLWEQKHKITVLDSVATVLLGMLHHLEVEYSHLADDWGSIFKITI</sequence>
<name>A0ACC1NMD7_9HYPO</name>
<dbReference type="EMBL" id="JANJQO010000270">
    <property type="protein sequence ID" value="KAJ2979584.1"/>
    <property type="molecule type" value="Genomic_DNA"/>
</dbReference>
<keyword evidence="2" id="KW-1185">Reference proteome</keyword>
<organism evidence="1 2">
    <name type="scientific">Zarea fungicola</name>
    <dbReference type="NCBI Taxonomy" id="93591"/>
    <lineage>
        <taxon>Eukaryota</taxon>
        <taxon>Fungi</taxon>
        <taxon>Dikarya</taxon>
        <taxon>Ascomycota</taxon>
        <taxon>Pezizomycotina</taxon>
        <taxon>Sordariomycetes</taxon>
        <taxon>Hypocreomycetidae</taxon>
        <taxon>Hypocreales</taxon>
        <taxon>Cordycipitaceae</taxon>
        <taxon>Zarea</taxon>
    </lineage>
</organism>
<evidence type="ECO:0000313" key="1">
    <source>
        <dbReference type="EMBL" id="KAJ2979584.1"/>
    </source>
</evidence>
<gene>
    <name evidence="1" type="ORF">NQ176_g3166</name>
</gene>
<reference evidence="1" key="1">
    <citation type="submission" date="2022-08" db="EMBL/GenBank/DDBJ databases">
        <title>Genome Sequence of Lecanicillium fungicola.</title>
        <authorList>
            <person name="Buettner E."/>
        </authorList>
    </citation>
    <scope>NUCLEOTIDE SEQUENCE</scope>
    <source>
        <strain evidence="1">Babe33</strain>
    </source>
</reference>
<proteinExistence type="predicted"/>
<protein>
    <submittedName>
        <fullName evidence="1">Uncharacterized protein</fullName>
    </submittedName>
</protein>
<evidence type="ECO:0000313" key="2">
    <source>
        <dbReference type="Proteomes" id="UP001143910"/>
    </source>
</evidence>
<comment type="caution">
    <text evidence="1">The sequence shown here is derived from an EMBL/GenBank/DDBJ whole genome shotgun (WGS) entry which is preliminary data.</text>
</comment>
<accession>A0ACC1NMD7</accession>